<dbReference type="SMART" id="SM00091">
    <property type="entry name" value="PAS"/>
    <property type="match status" value="2"/>
</dbReference>
<feature type="domain" description="GGDEF" evidence="3">
    <location>
        <begin position="307"/>
        <end position="436"/>
    </location>
</feature>
<sequence>MVNYLLIDRTARNQAELELKESEEKYRLLVTQMEQGLAVHEIILDEQGNPMDYRFLDVNESFEEITGLKRENILGKTVLEALPGTENYWIERYGQVALTGEALHYENYSKELKKYFEVIVYAPRNKQFAVIISDITKRKELETALSNEKNILETTLKSVGDGVISTDIMGKIVFLNMVGEDLTGWTQEEAKGKEIDEVFNIINEFTGKKSDNIVKKVLETGNVLELDKHTLLISKDGTQRPIEDSVAPILKENGVIAGAVLVFRDFSEKKKKQEEILYLNYHDYLTGLYNRRYYEEALKKLDTKENLPLTLVMGDVNGLKLINDSFGHTMGDELLQKAAKTIEEGSRKDDIVARLGGDEFIIVLPRTDIFEAEEIVKQIRQLTSKEKIGAFDVSISFGYETKEFEEEDIQEIFKKAEDDMYRHKLYESSSTRSKSIELIMNNLYERSHQEMRHSKSVAKMCEAMGTKLHFNKAAVDEIKMAGLMHDIGKMGIDEKLLNRSAPSAEDEYKVIRKHPEIGYRILSASNEFSEMAKYVLEHHERWDGKGYPKGLKDQEISLQARIIAVADAFDSMTNKKCSQKSFSRAEAIDEIKKNMGTQFDPDIAKLFLEKCLPEMDTSLESIMK</sequence>
<dbReference type="InterPro" id="IPR000700">
    <property type="entry name" value="PAS-assoc_C"/>
</dbReference>
<dbReference type="InterPro" id="IPR006675">
    <property type="entry name" value="HDIG_dom"/>
</dbReference>
<dbReference type="InterPro" id="IPR035965">
    <property type="entry name" value="PAS-like_dom_sf"/>
</dbReference>
<dbReference type="PROSITE" id="PS50887">
    <property type="entry name" value="GGDEF"/>
    <property type="match status" value="1"/>
</dbReference>
<dbReference type="SUPFAM" id="SSF109604">
    <property type="entry name" value="HD-domain/PDEase-like"/>
    <property type="match status" value="1"/>
</dbReference>
<feature type="domain" description="PAS" evidence="1">
    <location>
        <begin position="22"/>
        <end position="79"/>
    </location>
</feature>
<dbReference type="InterPro" id="IPR003607">
    <property type="entry name" value="HD/PDEase_dom"/>
</dbReference>
<name>A0A0L6U0G0_9FIRM</name>
<evidence type="ECO:0000313" key="6">
    <source>
        <dbReference type="Proteomes" id="UP000036873"/>
    </source>
</evidence>
<dbReference type="Gene3D" id="1.10.3210.10">
    <property type="entry name" value="Hypothetical protein af1432"/>
    <property type="match status" value="1"/>
</dbReference>
<dbReference type="Pfam" id="PF00990">
    <property type="entry name" value="GGDEF"/>
    <property type="match status" value="1"/>
</dbReference>
<dbReference type="SUPFAM" id="SSF55073">
    <property type="entry name" value="Nucleotide cyclase"/>
    <property type="match status" value="1"/>
</dbReference>
<dbReference type="PROSITE" id="PS50112">
    <property type="entry name" value="PAS"/>
    <property type="match status" value="2"/>
</dbReference>
<protein>
    <recommendedName>
        <fullName evidence="7">Diguanylate cyclase</fullName>
    </recommendedName>
</protein>
<dbReference type="InterPro" id="IPR029787">
    <property type="entry name" value="Nucleotide_cyclase"/>
</dbReference>
<gene>
    <name evidence="5" type="ORF">AKG39_09080</name>
</gene>
<dbReference type="Pfam" id="PF00989">
    <property type="entry name" value="PAS"/>
    <property type="match status" value="1"/>
</dbReference>
<dbReference type="Gene3D" id="3.30.450.20">
    <property type="entry name" value="PAS domain"/>
    <property type="match status" value="2"/>
</dbReference>
<dbReference type="Gene3D" id="3.30.70.270">
    <property type="match status" value="1"/>
</dbReference>
<organism evidence="5 6">
    <name type="scientific">Acetobacterium bakii</name>
    <dbReference type="NCBI Taxonomy" id="52689"/>
    <lineage>
        <taxon>Bacteria</taxon>
        <taxon>Bacillati</taxon>
        <taxon>Bacillota</taxon>
        <taxon>Clostridia</taxon>
        <taxon>Eubacteriales</taxon>
        <taxon>Eubacteriaceae</taxon>
        <taxon>Acetobacterium</taxon>
    </lineage>
</organism>
<dbReference type="AlphaFoldDB" id="A0A0L6U0G0"/>
<dbReference type="InterPro" id="IPR000014">
    <property type="entry name" value="PAS"/>
</dbReference>
<evidence type="ECO:0000259" key="2">
    <source>
        <dbReference type="PROSITE" id="PS50113"/>
    </source>
</evidence>
<feature type="domain" description="PAC" evidence="2">
    <location>
        <begin position="226"/>
        <end position="278"/>
    </location>
</feature>
<dbReference type="Proteomes" id="UP000036873">
    <property type="component" value="Unassembled WGS sequence"/>
</dbReference>
<dbReference type="InterPro" id="IPR043128">
    <property type="entry name" value="Rev_trsase/Diguanyl_cyclase"/>
</dbReference>
<evidence type="ECO:0008006" key="7">
    <source>
        <dbReference type="Google" id="ProtNLM"/>
    </source>
</evidence>
<dbReference type="STRING" id="52689.AKG39_09080"/>
<evidence type="ECO:0000259" key="3">
    <source>
        <dbReference type="PROSITE" id="PS50887"/>
    </source>
</evidence>
<dbReference type="CDD" id="cd00130">
    <property type="entry name" value="PAS"/>
    <property type="match status" value="2"/>
</dbReference>
<dbReference type="SMART" id="SM00471">
    <property type="entry name" value="HDc"/>
    <property type="match status" value="1"/>
</dbReference>
<dbReference type="EMBL" id="LGYO01000022">
    <property type="protein sequence ID" value="KNZ41983.1"/>
    <property type="molecule type" value="Genomic_DNA"/>
</dbReference>
<comment type="caution">
    <text evidence="5">The sequence shown here is derived from an EMBL/GenBank/DDBJ whole genome shotgun (WGS) entry which is preliminary data.</text>
</comment>
<feature type="domain" description="HD-GYP" evidence="4">
    <location>
        <begin position="428"/>
        <end position="623"/>
    </location>
</feature>
<evidence type="ECO:0000259" key="1">
    <source>
        <dbReference type="PROSITE" id="PS50112"/>
    </source>
</evidence>
<dbReference type="PANTHER" id="PTHR43155">
    <property type="entry name" value="CYCLIC DI-GMP PHOSPHODIESTERASE PA4108-RELATED"/>
    <property type="match status" value="1"/>
</dbReference>
<reference evidence="6" key="1">
    <citation type="submission" date="2015-07" db="EMBL/GenBank/DDBJ databases">
        <title>Draft genome sequence of Acetobacterium bakii DSM 8293, a potential psychrophilic chemical producer through syngas fermentation.</title>
        <authorList>
            <person name="Song Y."/>
            <person name="Hwang S."/>
            <person name="Cho B.-K."/>
        </authorList>
    </citation>
    <scope>NUCLEOTIDE SEQUENCE [LARGE SCALE GENOMIC DNA]</scope>
    <source>
        <strain evidence="6">DSM 8239</strain>
    </source>
</reference>
<evidence type="ECO:0000313" key="5">
    <source>
        <dbReference type="EMBL" id="KNZ41983.1"/>
    </source>
</evidence>
<dbReference type="Pfam" id="PF13487">
    <property type="entry name" value="HD_5"/>
    <property type="match status" value="1"/>
</dbReference>
<keyword evidence="6" id="KW-1185">Reference proteome</keyword>
<dbReference type="SUPFAM" id="SSF55785">
    <property type="entry name" value="PYP-like sensor domain (PAS domain)"/>
    <property type="match status" value="2"/>
</dbReference>
<dbReference type="CDD" id="cd00077">
    <property type="entry name" value="HDc"/>
    <property type="match status" value="1"/>
</dbReference>
<proteinExistence type="predicted"/>
<accession>A0A0L6U0G0</accession>
<dbReference type="PATRIC" id="fig|52689.4.peg.1022"/>
<feature type="domain" description="PAS" evidence="1">
    <location>
        <begin position="148"/>
        <end position="221"/>
    </location>
</feature>
<dbReference type="InterPro" id="IPR013767">
    <property type="entry name" value="PAS_fold"/>
</dbReference>
<dbReference type="PANTHER" id="PTHR43155:SF2">
    <property type="entry name" value="CYCLIC DI-GMP PHOSPHODIESTERASE PA4108"/>
    <property type="match status" value="1"/>
</dbReference>
<dbReference type="PROSITE" id="PS51832">
    <property type="entry name" value="HD_GYP"/>
    <property type="match status" value="1"/>
</dbReference>
<dbReference type="PROSITE" id="PS50113">
    <property type="entry name" value="PAC"/>
    <property type="match status" value="1"/>
</dbReference>
<evidence type="ECO:0000259" key="4">
    <source>
        <dbReference type="PROSITE" id="PS51832"/>
    </source>
</evidence>
<dbReference type="NCBIfam" id="TIGR00254">
    <property type="entry name" value="GGDEF"/>
    <property type="match status" value="1"/>
</dbReference>
<dbReference type="InterPro" id="IPR037522">
    <property type="entry name" value="HD_GYP_dom"/>
</dbReference>
<dbReference type="NCBIfam" id="TIGR00277">
    <property type="entry name" value="HDIG"/>
    <property type="match status" value="1"/>
</dbReference>
<dbReference type="NCBIfam" id="TIGR00229">
    <property type="entry name" value="sensory_box"/>
    <property type="match status" value="2"/>
</dbReference>
<dbReference type="InterPro" id="IPR000160">
    <property type="entry name" value="GGDEF_dom"/>
</dbReference>
<dbReference type="GO" id="GO:0006355">
    <property type="term" value="P:regulation of DNA-templated transcription"/>
    <property type="evidence" value="ECO:0007669"/>
    <property type="project" value="InterPro"/>
</dbReference>
<dbReference type="CDD" id="cd01949">
    <property type="entry name" value="GGDEF"/>
    <property type="match status" value="1"/>
</dbReference>
<dbReference type="SMART" id="SM00267">
    <property type="entry name" value="GGDEF"/>
    <property type="match status" value="1"/>
</dbReference>
<dbReference type="Pfam" id="PF13188">
    <property type="entry name" value="PAS_8"/>
    <property type="match status" value="1"/>
</dbReference>